<feature type="transmembrane region" description="Helical" evidence="7">
    <location>
        <begin position="180"/>
        <end position="198"/>
    </location>
</feature>
<feature type="compositionally biased region" description="Pro residues" evidence="6">
    <location>
        <begin position="220"/>
        <end position="229"/>
    </location>
</feature>
<dbReference type="Gene3D" id="1.20.1250.20">
    <property type="entry name" value="MFS general substrate transporter like domains"/>
    <property type="match status" value="2"/>
</dbReference>
<keyword evidence="4 7" id="KW-1133">Transmembrane helix</keyword>
<feature type="region of interest" description="Disordered" evidence="6">
    <location>
        <begin position="530"/>
        <end position="553"/>
    </location>
</feature>
<evidence type="ECO:0000256" key="3">
    <source>
        <dbReference type="ARBA" id="ARBA00022692"/>
    </source>
</evidence>
<sequence>MASDTSTPTRRRRWKDVAIAATCTAAMIVNSSNNTSLAIALPSIGSDLQVRSDVLQWFVSAYPLSSGCLLLVAGHLADRYGRKRVLVVGSGILAAFTLGCGFTTDGVTLAVLRALQGIGGAATIPAAIGILAHHFPPSSPRARAAAFSSFSAGSPLGAALGMILGGLVTQLSPYKWRAQFWLSAGLAFATLFAAILFIPADHETPAAHPQHPHNDESLPAYPPTHPPPRTSRRSTDWPGAVLSTAGLVFLVTVLSQGCGTGIPPPHPQQNKGMAPPGPRTFSRFSYQRHPVLHLQQAESSGVLWDLAKENDAPPFRVEPSFGELQSLFGAHNDQRGPFPFDGDQHDILPPTLLSPEDGLHDRPDHGPGHHPHHPPGSPKHQYPHGPPKHHTHDEDGFQQGLLGFLSRFVLGGNSHPQRGPHLPRPDFRGPPFMPSDQKGLFRQFPHPPPRHRHGHVHFPSIRDGFPPPNNNGPPRNLRRGWKQPDIIVLLVLSIVCLFAFALWEHHLEEVHSQPGGLYYTGLPPADAFPRTSTSSGAPNLPPNSTNSKDTERRKGIAARLIPRAAAESKLARALRDYTPPPLLRPSLFLRAKGRVGAVYAVAFLQFAAFMVWAYWVQLYYQVYIGYSPVRTVARLSPMFVTGIICNVVVALVVGRIGTGWLLTAGTLSTAIAALLFALIRPSAPYWAFGFPAAITAVVGVDFLFAAGMMFVSNAVGPQEQSLAGGVFQTMTQIGTSLGVTVSTIVLDTVAASLPRGADPLSAYQAANWTGVAFGLCACFTAFVAFRGVGVGGKNVLDAPPVTIGPPVPHAPVPDKDEEVAAGTTSDSV</sequence>
<feature type="transmembrane region" description="Helical" evidence="7">
    <location>
        <begin position="110"/>
        <end position="132"/>
    </location>
</feature>
<feature type="transmembrane region" description="Helical" evidence="7">
    <location>
        <begin position="85"/>
        <end position="104"/>
    </location>
</feature>
<keyword evidence="10" id="KW-1185">Reference proteome</keyword>
<proteinExistence type="predicted"/>
<feature type="transmembrane region" description="Helical" evidence="7">
    <location>
        <begin position="660"/>
        <end position="679"/>
    </location>
</feature>
<evidence type="ECO:0000256" key="6">
    <source>
        <dbReference type="SAM" id="MobiDB-lite"/>
    </source>
</evidence>
<accession>A0ABQ0LZ12</accession>
<feature type="region of interest" description="Disordered" evidence="6">
    <location>
        <begin position="803"/>
        <end position="828"/>
    </location>
</feature>
<dbReference type="InterPro" id="IPR020846">
    <property type="entry name" value="MFS_dom"/>
</dbReference>
<dbReference type="EMBL" id="DF848928">
    <property type="protein sequence ID" value="GAT55166.1"/>
    <property type="molecule type" value="Genomic_DNA"/>
</dbReference>
<dbReference type="SUPFAM" id="SSF103473">
    <property type="entry name" value="MFS general substrate transporter"/>
    <property type="match status" value="2"/>
</dbReference>
<evidence type="ECO:0000256" key="2">
    <source>
        <dbReference type="ARBA" id="ARBA00022448"/>
    </source>
</evidence>
<feature type="region of interest" description="Disordered" evidence="6">
    <location>
        <begin position="332"/>
        <end position="396"/>
    </location>
</feature>
<evidence type="ECO:0000256" key="1">
    <source>
        <dbReference type="ARBA" id="ARBA00004141"/>
    </source>
</evidence>
<feature type="transmembrane region" description="Helical" evidence="7">
    <location>
        <begin position="765"/>
        <end position="785"/>
    </location>
</feature>
<feature type="domain" description="Major facilitator superfamily (MFS) profile" evidence="8">
    <location>
        <begin position="19"/>
        <end position="795"/>
    </location>
</feature>
<evidence type="ECO:0000313" key="10">
    <source>
        <dbReference type="Proteomes" id="UP000815677"/>
    </source>
</evidence>
<feature type="transmembrane region" description="Helical" evidence="7">
    <location>
        <begin position="486"/>
        <end position="503"/>
    </location>
</feature>
<feature type="transmembrane region" description="Helical" evidence="7">
    <location>
        <begin position="144"/>
        <end position="168"/>
    </location>
</feature>
<organism evidence="9 10">
    <name type="scientific">Mycena chlorophos</name>
    <name type="common">Agaric fungus</name>
    <name type="synonym">Agaricus chlorophos</name>
    <dbReference type="NCBI Taxonomy" id="658473"/>
    <lineage>
        <taxon>Eukaryota</taxon>
        <taxon>Fungi</taxon>
        <taxon>Dikarya</taxon>
        <taxon>Basidiomycota</taxon>
        <taxon>Agaricomycotina</taxon>
        <taxon>Agaricomycetes</taxon>
        <taxon>Agaricomycetidae</taxon>
        <taxon>Agaricales</taxon>
        <taxon>Marasmiineae</taxon>
        <taxon>Mycenaceae</taxon>
        <taxon>Mycena</taxon>
    </lineage>
</organism>
<evidence type="ECO:0000256" key="5">
    <source>
        <dbReference type="ARBA" id="ARBA00023136"/>
    </source>
</evidence>
<dbReference type="PANTHER" id="PTHR42718">
    <property type="entry name" value="MAJOR FACILITATOR SUPERFAMILY MULTIDRUG TRANSPORTER MFSC"/>
    <property type="match status" value="1"/>
</dbReference>
<feature type="transmembrane region" description="Helical" evidence="7">
    <location>
        <begin position="54"/>
        <end position="73"/>
    </location>
</feature>
<feature type="region of interest" description="Disordered" evidence="6">
    <location>
        <begin position="205"/>
        <end position="237"/>
    </location>
</feature>
<evidence type="ECO:0000256" key="7">
    <source>
        <dbReference type="SAM" id="Phobius"/>
    </source>
</evidence>
<evidence type="ECO:0000313" key="9">
    <source>
        <dbReference type="EMBL" id="GAT55166.1"/>
    </source>
</evidence>
<dbReference type="Pfam" id="PF07690">
    <property type="entry name" value="MFS_1"/>
    <property type="match status" value="2"/>
</dbReference>
<keyword evidence="5 7" id="KW-0472">Membrane</keyword>
<dbReference type="Proteomes" id="UP000815677">
    <property type="component" value="Unassembled WGS sequence"/>
</dbReference>
<feature type="compositionally biased region" description="Polar residues" evidence="6">
    <location>
        <begin position="530"/>
        <end position="547"/>
    </location>
</feature>
<name>A0ABQ0LZ12_MYCCL</name>
<gene>
    <name evidence="9" type="ORF">MCHLO_11963</name>
</gene>
<dbReference type="PANTHER" id="PTHR42718:SF9">
    <property type="entry name" value="MAJOR FACILITATOR SUPERFAMILY MULTIDRUG TRANSPORTER MFSC"/>
    <property type="match status" value="1"/>
</dbReference>
<keyword evidence="3 7" id="KW-0812">Transmembrane</keyword>
<reference evidence="9" key="1">
    <citation type="submission" date="2014-09" db="EMBL/GenBank/DDBJ databases">
        <title>Genome sequence of the luminous mushroom Mycena chlorophos for searching fungal bioluminescence genes.</title>
        <authorList>
            <person name="Tanaka Y."/>
            <person name="Kasuga D."/>
            <person name="Oba Y."/>
            <person name="Hase S."/>
            <person name="Sato K."/>
            <person name="Oba Y."/>
            <person name="Sakakibara Y."/>
        </authorList>
    </citation>
    <scope>NUCLEOTIDE SEQUENCE</scope>
</reference>
<feature type="compositionally biased region" description="Basic and acidic residues" evidence="6">
    <location>
        <begin position="357"/>
        <end position="367"/>
    </location>
</feature>
<keyword evidence="2" id="KW-0813">Transport</keyword>
<protein>
    <recommendedName>
        <fullName evidence="8">Major facilitator superfamily (MFS) profile domain-containing protein</fullName>
    </recommendedName>
</protein>
<feature type="transmembrane region" description="Helical" evidence="7">
    <location>
        <begin position="685"/>
        <end position="710"/>
    </location>
</feature>
<evidence type="ECO:0000259" key="8">
    <source>
        <dbReference type="PROSITE" id="PS50850"/>
    </source>
</evidence>
<dbReference type="InterPro" id="IPR011701">
    <property type="entry name" value="MFS"/>
</dbReference>
<feature type="transmembrane region" description="Helical" evidence="7">
    <location>
        <begin position="596"/>
        <end position="615"/>
    </location>
</feature>
<evidence type="ECO:0000256" key="4">
    <source>
        <dbReference type="ARBA" id="ARBA00022989"/>
    </source>
</evidence>
<feature type="transmembrane region" description="Helical" evidence="7">
    <location>
        <begin position="635"/>
        <end position="653"/>
    </location>
</feature>
<dbReference type="InterPro" id="IPR036259">
    <property type="entry name" value="MFS_trans_sf"/>
</dbReference>
<dbReference type="PROSITE" id="PS50850">
    <property type="entry name" value="MFS"/>
    <property type="match status" value="1"/>
</dbReference>
<comment type="subcellular location">
    <subcellularLocation>
        <location evidence="1">Membrane</location>
        <topology evidence="1">Multi-pass membrane protein</topology>
    </subcellularLocation>
</comment>